<accession>A0A7J3Z6T6</accession>
<comment type="caution">
    <text evidence="1">The sequence shown here is derived from an EMBL/GenBank/DDBJ whole genome shotgun (WGS) entry which is preliminary data.</text>
</comment>
<dbReference type="EMBL" id="DRYQ01000060">
    <property type="protein sequence ID" value="HHQ50544.1"/>
    <property type="molecule type" value="Genomic_DNA"/>
</dbReference>
<proteinExistence type="predicted"/>
<gene>
    <name evidence="1" type="ORF">ENM66_04250</name>
</gene>
<evidence type="ECO:0000313" key="1">
    <source>
        <dbReference type="EMBL" id="HHQ50544.1"/>
    </source>
</evidence>
<reference evidence="1" key="1">
    <citation type="journal article" date="2020" name="mSystems">
        <title>Genome- and Community-Level Interaction Insights into Carbon Utilization and Element Cycling Functions of Hydrothermarchaeota in Hydrothermal Sediment.</title>
        <authorList>
            <person name="Zhou Z."/>
            <person name="Liu Y."/>
            <person name="Xu W."/>
            <person name="Pan J."/>
            <person name="Luo Z.H."/>
            <person name="Li M."/>
        </authorList>
    </citation>
    <scope>NUCLEOTIDE SEQUENCE [LARGE SCALE GENOMIC DNA]</scope>
    <source>
        <strain evidence="1">SpSt-1105</strain>
    </source>
</reference>
<dbReference type="AlphaFoldDB" id="A0A7J3Z6T6"/>
<protein>
    <submittedName>
        <fullName evidence="1">Uncharacterized protein</fullName>
    </submittedName>
</protein>
<name>A0A7J3Z6T6_9CREN</name>
<sequence length="144" mass="16279">MWNHGYKLISIPEAVASHARGLTFGRGKRSALTVYLSERNRIALSLITNTRYKHIIPLHTLRNTVTTTLMTGSKSSTSAMARALFNGIRLGKKLKSKGILIDIYKAPIIKIPIKDLGVFFTTKRVVAEYFKNWALKNLNFLFIE</sequence>
<organism evidence="1">
    <name type="scientific">Ignisphaera aggregans</name>
    <dbReference type="NCBI Taxonomy" id="334771"/>
    <lineage>
        <taxon>Archaea</taxon>
        <taxon>Thermoproteota</taxon>
        <taxon>Thermoprotei</taxon>
        <taxon>Desulfurococcales</taxon>
        <taxon>Desulfurococcaceae</taxon>
        <taxon>Ignisphaera</taxon>
    </lineage>
</organism>